<sequence length="377" mass="42068">MACLYPVRQPTSSGGQPSKSTTTTTTASAATEYTFQAIPSLDLELDMGPAFAGQTSCFDRPDSHSSPPGCLGLIPMPPLAVSAPLTAASWNFVSRLIATHLHHAMNIIRDAPRLFVLENRVPWSHPLLYHDHMPRSMEEAMSSCALYLAKNSANGPIILRTVDARLRDLLAAPEPSTPLECIAHVQALLLYNIIGIFDGDINARATVEKTQVQLQRAAKRLLAFITFDPPQAAVPDALYAARAFWEAWVFMESARRTFLISLYFMHLYYVIVGTPSRHCDERKYLNRYWTISASLWQATDPQEFRRAWQTNHFFLARVGSFSELLAEAHAEDIDDFSQIFLSSLMGIDEFRNWMDSRSQSVEVGAATVAPAQIMQTV</sequence>
<name>A0ABP0B094_9PEZI</name>
<comment type="caution">
    <text evidence="2">The sequence shown here is derived from an EMBL/GenBank/DDBJ whole genome shotgun (WGS) entry which is preliminary data.</text>
</comment>
<dbReference type="EMBL" id="CAWUHB010000005">
    <property type="protein sequence ID" value="CAK7212736.1"/>
    <property type="molecule type" value="Genomic_DNA"/>
</dbReference>
<accession>A0ABP0B094</accession>
<proteinExistence type="predicted"/>
<evidence type="ECO:0000313" key="3">
    <source>
        <dbReference type="Proteomes" id="UP001642405"/>
    </source>
</evidence>
<feature type="region of interest" description="Disordered" evidence="1">
    <location>
        <begin position="1"/>
        <end position="25"/>
    </location>
</feature>
<feature type="compositionally biased region" description="Low complexity" evidence="1">
    <location>
        <begin position="9"/>
        <end position="25"/>
    </location>
</feature>
<reference evidence="2 3" key="1">
    <citation type="submission" date="2024-01" db="EMBL/GenBank/DDBJ databases">
        <authorList>
            <person name="Allen C."/>
            <person name="Tagirdzhanova G."/>
        </authorList>
    </citation>
    <scope>NUCLEOTIDE SEQUENCE [LARGE SCALE GENOMIC DNA]</scope>
</reference>
<keyword evidence="3" id="KW-1185">Reference proteome</keyword>
<evidence type="ECO:0008006" key="4">
    <source>
        <dbReference type="Google" id="ProtNLM"/>
    </source>
</evidence>
<organism evidence="2 3">
    <name type="scientific">Sporothrix curviconia</name>
    <dbReference type="NCBI Taxonomy" id="1260050"/>
    <lineage>
        <taxon>Eukaryota</taxon>
        <taxon>Fungi</taxon>
        <taxon>Dikarya</taxon>
        <taxon>Ascomycota</taxon>
        <taxon>Pezizomycotina</taxon>
        <taxon>Sordariomycetes</taxon>
        <taxon>Sordariomycetidae</taxon>
        <taxon>Ophiostomatales</taxon>
        <taxon>Ophiostomataceae</taxon>
        <taxon>Sporothrix</taxon>
    </lineage>
</organism>
<dbReference type="Proteomes" id="UP001642405">
    <property type="component" value="Unassembled WGS sequence"/>
</dbReference>
<evidence type="ECO:0000256" key="1">
    <source>
        <dbReference type="SAM" id="MobiDB-lite"/>
    </source>
</evidence>
<gene>
    <name evidence="2" type="ORF">SCUCBS95973_001564</name>
</gene>
<evidence type="ECO:0000313" key="2">
    <source>
        <dbReference type="EMBL" id="CAK7212736.1"/>
    </source>
</evidence>
<protein>
    <recommendedName>
        <fullName evidence="4">Transcription factor domain-containing protein</fullName>
    </recommendedName>
</protein>